<evidence type="ECO:0000256" key="2">
    <source>
        <dbReference type="SAM" id="MobiDB-lite"/>
    </source>
</evidence>
<proteinExistence type="predicted"/>
<evidence type="ECO:0000256" key="1">
    <source>
        <dbReference type="SAM" id="Coils"/>
    </source>
</evidence>
<keyword evidence="5" id="KW-1185">Reference proteome</keyword>
<dbReference type="EMBL" id="QRGA01000024">
    <property type="protein sequence ID" value="RDU94947.1"/>
    <property type="molecule type" value="Genomic_DNA"/>
</dbReference>
<feature type="domain" description="Abortive infection protein-like C-terminal" evidence="3">
    <location>
        <begin position="225"/>
        <end position="294"/>
    </location>
</feature>
<dbReference type="RefSeq" id="WP_115537485.1">
    <property type="nucleotide sequence ID" value="NZ_QRGA01000024.1"/>
</dbReference>
<evidence type="ECO:0000259" key="3">
    <source>
        <dbReference type="Pfam" id="PF14355"/>
    </source>
</evidence>
<evidence type="ECO:0000313" key="4">
    <source>
        <dbReference type="EMBL" id="RDU94947.1"/>
    </source>
</evidence>
<comment type="caution">
    <text evidence="4">The sequence shown here is derived from an EMBL/GenBank/DDBJ whole genome shotgun (WGS) entry which is preliminary data.</text>
</comment>
<gene>
    <name evidence="4" type="ORF">DWV00_31265</name>
</gene>
<dbReference type="Pfam" id="PF14355">
    <property type="entry name" value="Abi_C"/>
    <property type="match status" value="1"/>
</dbReference>
<dbReference type="OrthoDB" id="9079420at2"/>
<feature type="coiled-coil region" evidence="1">
    <location>
        <begin position="5"/>
        <end position="32"/>
    </location>
</feature>
<keyword evidence="1" id="KW-0175">Coiled coil</keyword>
<dbReference type="InterPro" id="IPR026001">
    <property type="entry name" value="Abi-like_C"/>
</dbReference>
<reference evidence="4 5" key="1">
    <citation type="submission" date="2018-08" db="EMBL/GenBank/DDBJ databases">
        <title>Paraburkholderia sp. DHOM06 isolated from forest soil.</title>
        <authorList>
            <person name="Gao Z.-H."/>
            <person name="Qiu L.-H."/>
        </authorList>
    </citation>
    <scope>NUCLEOTIDE SEQUENCE [LARGE SCALE GENOMIC DNA]</scope>
    <source>
        <strain evidence="4 5">DHOM06</strain>
    </source>
</reference>
<organism evidence="4 5">
    <name type="scientific">Trinickia dinghuensis</name>
    <dbReference type="NCBI Taxonomy" id="2291023"/>
    <lineage>
        <taxon>Bacteria</taxon>
        <taxon>Pseudomonadati</taxon>
        <taxon>Pseudomonadota</taxon>
        <taxon>Betaproteobacteria</taxon>
        <taxon>Burkholderiales</taxon>
        <taxon>Burkholderiaceae</taxon>
        <taxon>Trinickia</taxon>
    </lineage>
</organism>
<feature type="region of interest" description="Disordered" evidence="2">
    <location>
        <begin position="300"/>
        <end position="322"/>
    </location>
</feature>
<protein>
    <recommendedName>
        <fullName evidence="3">Abortive infection protein-like C-terminal domain-containing protein</fullName>
    </recommendedName>
</protein>
<accession>A0A3D8JPK7</accession>
<dbReference type="AlphaFoldDB" id="A0A3D8JPK7"/>
<name>A0A3D8JPK7_9BURK</name>
<sequence>MDNPISALMAQRQRLEQKEAALLARVEVLTADLTAAVGEQPISAVSDITNLDQWGEDDFVYGKLHFGGGRLSVLYRHSGDDQADAYQGVAQEDRSWQSVSLTKCDAVWREKVMTDTVLASLFKCIGERLGEREVRIDGSLTAVQMVLEAESASIDAEMTGSLAGFGGEAMERKWADLLKAMLLDPADGLTRSYAFLEELCALILHERGIKVGSEKTLTTRLRACVDALGRDETAEAKEAVMQVMHGIRTIGNGVGQLRNRFSTAHAATPGSAAPDAAYAVLMKNATAAAAIFLLNRHRARPPTPREADAAPVTDDQSPVPAS</sequence>
<dbReference type="Proteomes" id="UP000256838">
    <property type="component" value="Unassembled WGS sequence"/>
</dbReference>
<evidence type="ECO:0000313" key="5">
    <source>
        <dbReference type="Proteomes" id="UP000256838"/>
    </source>
</evidence>